<name>A0A0C3GWQ0_OIDMZ</name>
<keyword evidence="2" id="KW-0813">Transport</keyword>
<feature type="transmembrane region" description="Helical" evidence="7">
    <location>
        <begin position="232"/>
        <end position="252"/>
    </location>
</feature>
<dbReference type="Proteomes" id="UP000054321">
    <property type="component" value="Unassembled WGS sequence"/>
</dbReference>
<dbReference type="FunCoup" id="A0A0C3GWQ0">
    <property type="interactions" value="41"/>
</dbReference>
<evidence type="ECO:0000313" key="9">
    <source>
        <dbReference type="Proteomes" id="UP000054321"/>
    </source>
</evidence>
<evidence type="ECO:0000256" key="2">
    <source>
        <dbReference type="ARBA" id="ARBA00022448"/>
    </source>
</evidence>
<feature type="transmembrane region" description="Helical" evidence="7">
    <location>
        <begin position="430"/>
        <end position="449"/>
    </location>
</feature>
<evidence type="ECO:0000256" key="7">
    <source>
        <dbReference type="SAM" id="Phobius"/>
    </source>
</evidence>
<evidence type="ECO:0000256" key="6">
    <source>
        <dbReference type="SAM" id="MobiDB-lite"/>
    </source>
</evidence>
<evidence type="ECO:0000256" key="1">
    <source>
        <dbReference type="ARBA" id="ARBA00004141"/>
    </source>
</evidence>
<organism evidence="8 9">
    <name type="scientific">Oidiodendron maius (strain Zn)</name>
    <dbReference type="NCBI Taxonomy" id="913774"/>
    <lineage>
        <taxon>Eukaryota</taxon>
        <taxon>Fungi</taxon>
        <taxon>Dikarya</taxon>
        <taxon>Ascomycota</taxon>
        <taxon>Pezizomycotina</taxon>
        <taxon>Leotiomycetes</taxon>
        <taxon>Leotiomycetes incertae sedis</taxon>
        <taxon>Myxotrichaceae</taxon>
        <taxon>Oidiodendron</taxon>
    </lineage>
</organism>
<dbReference type="OrthoDB" id="6730379at2759"/>
<sequence length="539" mass="60698">MSSISGIKIDPSDNEGNTSDNVISNPTVKILKVPKQFADESYKLLSQIQVCDPTAEEAERIRNKCIKWILPFICIGYHIMYVDKQTCLKLGSSAILGILEDAHLNSNQYNWLSSIFYFGYLLAEWPQNWALQRFPVGKWLSLNLVVWAGFLYLHIACSNFAGLFVVRFFLGTAEACIVPSFLLILSMFFTYDEQAVLMPCMWAIGNSSPVTSGLLSYGVLFIKTGSFAPWKWFMVITASLTLLLATSIYFFFPNSPLTAHFLTPKERAQAILRIKGNHSGIEQKRFKRYQFIEALKDPKTWMFFLHAWSQEMANGLTNQYSLIINSFGFSVLQTTLLGCVTGVTAFVSLAIAAWLLAYTKNSRAWISSASYILPIISAILLIGKYLTLPWSDRWGLVTAIWIRSPTGIPYAVVMVWAANCSAGHTKKTTVIALYHIGYGLGNILSPQLFQPQYKPRYYVPWGVILGIASLFPAALVLYIRYYLNKENKRRDGLVAAGKEIQEIGIVESTNVDGHHVDHAVDNNQLDLTDRENLAFRYVL</sequence>
<feature type="transmembrane region" description="Helical" evidence="7">
    <location>
        <begin position="461"/>
        <end position="483"/>
    </location>
</feature>
<reference evidence="9" key="2">
    <citation type="submission" date="2015-01" db="EMBL/GenBank/DDBJ databases">
        <title>Evolutionary Origins and Diversification of the Mycorrhizal Mutualists.</title>
        <authorList>
            <consortium name="DOE Joint Genome Institute"/>
            <consortium name="Mycorrhizal Genomics Consortium"/>
            <person name="Kohler A."/>
            <person name="Kuo A."/>
            <person name="Nagy L.G."/>
            <person name="Floudas D."/>
            <person name="Copeland A."/>
            <person name="Barry K.W."/>
            <person name="Cichocki N."/>
            <person name="Veneault-Fourrey C."/>
            <person name="LaButti K."/>
            <person name="Lindquist E.A."/>
            <person name="Lipzen A."/>
            <person name="Lundell T."/>
            <person name="Morin E."/>
            <person name="Murat C."/>
            <person name="Riley R."/>
            <person name="Ohm R."/>
            <person name="Sun H."/>
            <person name="Tunlid A."/>
            <person name="Henrissat B."/>
            <person name="Grigoriev I.V."/>
            <person name="Hibbett D.S."/>
            <person name="Martin F."/>
        </authorList>
    </citation>
    <scope>NUCLEOTIDE SEQUENCE [LARGE SCALE GENOMIC DNA]</scope>
    <source>
        <strain evidence="9">Zn</strain>
    </source>
</reference>
<keyword evidence="5 7" id="KW-0472">Membrane</keyword>
<reference evidence="8 9" key="1">
    <citation type="submission" date="2014-04" db="EMBL/GenBank/DDBJ databases">
        <authorList>
            <consortium name="DOE Joint Genome Institute"/>
            <person name="Kuo A."/>
            <person name="Martino E."/>
            <person name="Perotto S."/>
            <person name="Kohler A."/>
            <person name="Nagy L.G."/>
            <person name="Floudas D."/>
            <person name="Copeland A."/>
            <person name="Barry K.W."/>
            <person name="Cichocki N."/>
            <person name="Veneault-Fourrey C."/>
            <person name="LaButti K."/>
            <person name="Lindquist E.A."/>
            <person name="Lipzen A."/>
            <person name="Lundell T."/>
            <person name="Morin E."/>
            <person name="Murat C."/>
            <person name="Sun H."/>
            <person name="Tunlid A."/>
            <person name="Henrissat B."/>
            <person name="Grigoriev I.V."/>
            <person name="Hibbett D.S."/>
            <person name="Martin F."/>
            <person name="Nordberg H.P."/>
            <person name="Cantor M.N."/>
            <person name="Hua S.X."/>
        </authorList>
    </citation>
    <scope>NUCLEOTIDE SEQUENCE [LARGE SCALE GENOMIC DNA]</scope>
    <source>
        <strain evidence="8 9">Zn</strain>
    </source>
</reference>
<dbReference type="HOGENOM" id="CLU_001265_0_5_1"/>
<keyword evidence="9" id="KW-1185">Reference proteome</keyword>
<dbReference type="InParanoid" id="A0A0C3GWQ0"/>
<protein>
    <recommendedName>
        <fullName evidence="10">Major facilitator superfamily (MFS) profile domain-containing protein</fullName>
    </recommendedName>
</protein>
<dbReference type="GO" id="GO:0016020">
    <property type="term" value="C:membrane"/>
    <property type="evidence" value="ECO:0007669"/>
    <property type="project" value="UniProtKB-SubCell"/>
</dbReference>
<dbReference type="AlphaFoldDB" id="A0A0C3GWQ0"/>
<dbReference type="Gene3D" id="1.20.1250.20">
    <property type="entry name" value="MFS general substrate transporter like domains"/>
    <property type="match status" value="1"/>
</dbReference>
<dbReference type="EMBL" id="KN832889">
    <property type="protein sequence ID" value="KIM94711.1"/>
    <property type="molecule type" value="Genomic_DNA"/>
</dbReference>
<evidence type="ECO:0000256" key="3">
    <source>
        <dbReference type="ARBA" id="ARBA00022692"/>
    </source>
</evidence>
<feature type="transmembrane region" description="Helical" evidence="7">
    <location>
        <begin position="394"/>
        <end position="418"/>
    </location>
</feature>
<dbReference type="InterPro" id="IPR036259">
    <property type="entry name" value="MFS_trans_sf"/>
</dbReference>
<dbReference type="GO" id="GO:0022857">
    <property type="term" value="F:transmembrane transporter activity"/>
    <property type="evidence" value="ECO:0007669"/>
    <property type="project" value="InterPro"/>
</dbReference>
<dbReference type="InterPro" id="IPR011701">
    <property type="entry name" value="MFS"/>
</dbReference>
<proteinExistence type="predicted"/>
<feature type="region of interest" description="Disordered" evidence="6">
    <location>
        <begin position="1"/>
        <end position="21"/>
    </location>
</feature>
<comment type="subcellular location">
    <subcellularLocation>
        <location evidence="1">Membrane</location>
        <topology evidence="1">Multi-pass membrane protein</topology>
    </subcellularLocation>
</comment>
<evidence type="ECO:0008006" key="10">
    <source>
        <dbReference type="Google" id="ProtNLM"/>
    </source>
</evidence>
<dbReference type="SUPFAM" id="SSF103473">
    <property type="entry name" value="MFS general substrate transporter"/>
    <property type="match status" value="1"/>
</dbReference>
<feature type="transmembrane region" description="Helical" evidence="7">
    <location>
        <begin position="369"/>
        <end position="388"/>
    </location>
</feature>
<evidence type="ECO:0000256" key="5">
    <source>
        <dbReference type="ARBA" id="ARBA00023136"/>
    </source>
</evidence>
<dbReference type="PANTHER" id="PTHR43791:SF63">
    <property type="entry name" value="HIGH AFFINITY CYSTEINE TRANSPORTER"/>
    <property type="match status" value="1"/>
</dbReference>
<evidence type="ECO:0000256" key="4">
    <source>
        <dbReference type="ARBA" id="ARBA00022989"/>
    </source>
</evidence>
<gene>
    <name evidence="8" type="ORF">OIDMADRAFT_60488</name>
</gene>
<feature type="transmembrane region" description="Helical" evidence="7">
    <location>
        <begin position="201"/>
        <end position="220"/>
    </location>
</feature>
<feature type="transmembrane region" description="Helical" evidence="7">
    <location>
        <begin position="335"/>
        <end position="357"/>
    </location>
</feature>
<feature type="transmembrane region" description="Helical" evidence="7">
    <location>
        <begin position="139"/>
        <end position="161"/>
    </location>
</feature>
<dbReference type="PANTHER" id="PTHR43791">
    <property type="entry name" value="PERMEASE-RELATED"/>
    <property type="match status" value="1"/>
</dbReference>
<evidence type="ECO:0000313" key="8">
    <source>
        <dbReference type="EMBL" id="KIM94711.1"/>
    </source>
</evidence>
<dbReference type="Pfam" id="PF07690">
    <property type="entry name" value="MFS_1"/>
    <property type="match status" value="1"/>
</dbReference>
<feature type="transmembrane region" description="Helical" evidence="7">
    <location>
        <begin position="168"/>
        <end position="189"/>
    </location>
</feature>
<accession>A0A0C3GWQ0</accession>
<keyword evidence="3 7" id="KW-0812">Transmembrane</keyword>
<keyword evidence="4 7" id="KW-1133">Transmembrane helix</keyword>